<dbReference type="SUPFAM" id="SSF53137">
    <property type="entry name" value="Translational machinery components"/>
    <property type="match status" value="1"/>
</dbReference>
<keyword evidence="4" id="KW-0689">Ribosomal protein</keyword>
<keyword evidence="2" id="KW-0699">rRNA-binding</keyword>
<dbReference type="EMBL" id="LAZR01000029">
    <property type="protein sequence ID" value="KKO02935.1"/>
    <property type="molecule type" value="Genomic_DNA"/>
</dbReference>
<dbReference type="HAMAP" id="MF_01337_B">
    <property type="entry name" value="Ribosomal_uL18_B"/>
    <property type="match status" value="1"/>
</dbReference>
<dbReference type="InterPro" id="IPR005484">
    <property type="entry name" value="Ribosomal_uL18_bac/plant/anim"/>
</dbReference>
<dbReference type="PANTHER" id="PTHR12899:SF3">
    <property type="entry name" value="LARGE RIBOSOMAL SUBUNIT PROTEIN UL18M"/>
    <property type="match status" value="1"/>
</dbReference>
<dbReference type="AlphaFoldDB" id="A0A0F9VFW3"/>
<accession>A0A0F9VFW3</accession>
<proteinExistence type="inferred from homology"/>
<dbReference type="GO" id="GO:0005840">
    <property type="term" value="C:ribosome"/>
    <property type="evidence" value="ECO:0007669"/>
    <property type="project" value="UniProtKB-KW"/>
</dbReference>
<organism evidence="7">
    <name type="scientific">marine sediment metagenome</name>
    <dbReference type="NCBI Taxonomy" id="412755"/>
    <lineage>
        <taxon>unclassified sequences</taxon>
        <taxon>metagenomes</taxon>
        <taxon>ecological metagenomes</taxon>
    </lineage>
</organism>
<evidence type="ECO:0000256" key="5">
    <source>
        <dbReference type="ARBA" id="ARBA00023274"/>
    </source>
</evidence>
<dbReference type="PANTHER" id="PTHR12899">
    <property type="entry name" value="39S RIBOSOMAL PROTEIN L18, MITOCHONDRIAL"/>
    <property type="match status" value="1"/>
</dbReference>
<evidence type="ECO:0000256" key="2">
    <source>
        <dbReference type="ARBA" id="ARBA00022730"/>
    </source>
</evidence>
<comment type="caution">
    <text evidence="7">The sequence shown here is derived from an EMBL/GenBank/DDBJ whole genome shotgun (WGS) entry which is preliminary data.</text>
</comment>
<evidence type="ECO:0008006" key="8">
    <source>
        <dbReference type="Google" id="ProtNLM"/>
    </source>
</evidence>
<dbReference type="GO" id="GO:0006412">
    <property type="term" value="P:translation"/>
    <property type="evidence" value="ECO:0007669"/>
    <property type="project" value="InterPro"/>
</dbReference>
<feature type="compositionally biased region" description="Basic and acidic residues" evidence="6">
    <location>
        <begin position="56"/>
        <end position="72"/>
    </location>
</feature>
<evidence type="ECO:0000256" key="1">
    <source>
        <dbReference type="ARBA" id="ARBA00007116"/>
    </source>
</evidence>
<feature type="region of interest" description="Disordered" evidence="6">
    <location>
        <begin position="56"/>
        <end position="88"/>
    </location>
</feature>
<dbReference type="GO" id="GO:1990904">
    <property type="term" value="C:ribonucleoprotein complex"/>
    <property type="evidence" value="ECO:0007669"/>
    <property type="project" value="UniProtKB-KW"/>
</dbReference>
<dbReference type="GO" id="GO:0003735">
    <property type="term" value="F:structural constituent of ribosome"/>
    <property type="evidence" value="ECO:0007669"/>
    <property type="project" value="InterPro"/>
</dbReference>
<sequence length="147" mass="16652">MVKSSRLEKRHRRHKRIRAKISGTAKVPRLYVFRSNKHIYTQLINDEKGSVLVSARDQELKGSRTRTPKESLRLPTGQASSVRGRQKTKIEKARAGKVAIAYEIGKLIAERALKKKIEKVVFDRGGFDYHGRVEALAEGAREGGLKF</sequence>
<evidence type="ECO:0000313" key="7">
    <source>
        <dbReference type="EMBL" id="KKO02935.1"/>
    </source>
</evidence>
<keyword evidence="3" id="KW-0694">RNA-binding</keyword>
<evidence type="ECO:0000256" key="3">
    <source>
        <dbReference type="ARBA" id="ARBA00022884"/>
    </source>
</evidence>
<keyword evidence="5" id="KW-0687">Ribonucleoprotein</keyword>
<dbReference type="InterPro" id="IPR057268">
    <property type="entry name" value="Ribosomal_L18"/>
</dbReference>
<protein>
    <recommendedName>
        <fullName evidence="8">50S ribosomal protein L18</fullName>
    </recommendedName>
</protein>
<dbReference type="FunFam" id="3.30.420.100:FF:000001">
    <property type="entry name" value="50S ribosomal protein L18"/>
    <property type="match status" value="1"/>
</dbReference>
<name>A0A0F9VFW3_9ZZZZ</name>
<dbReference type="GO" id="GO:0008097">
    <property type="term" value="F:5S rRNA binding"/>
    <property type="evidence" value="ECO:0007669"/>
    <property type="project" value="TreeGrafter"/>
</dbReference>
<reference evidence="7" key="1">
    <citation type="journal article" date="2015" name="Nature">
        <title>Complex archaea that bridge the gap between prokaryotes and eukaryotes.</title>
        <authorList>
            <person name="Spang A."/>
            <person name="Saw J.H."/>
            <person name="Jorgensen S.L."/>
            <person name="Zaremba-Niedzwiedzka K."/>
            <person name="Martijn J."/>
            <person name="Lind A.E."/>
            <person name="van Eijk R."/>
            <person name="Schleper C."/>
            <person name="Guy L."/>
            <person name="Ettema T.J."/>
        </authorList>
    </citation>
    <scope>NUCLEOTIDE SEQUENCE</scope>
</reference>
<dbReference type="Pfam" id="PF00861">
    <property type="entry name" value="Ribosomal_L18p"/>
    <property type="match status" value="2"/>
</dbReference>
<comment type="similarity">
    <text evidence="1">Belongs to the universal ribosomal protein uL18 family.</text>
</comment>
<dbReference type="InterPro" id="IPR004389">
    <property type="entry name" value="Ribosomal_uL18_bac-type"/>
</dbReference>
<evidence type="ECO:0000256" key="6">
    <source>
        <dbReference type="SAM" id="MobiDB-lite"/>
    </source>
</evidence>
<dbReference type="Gene3D" id="3.30.420.100">
    <property type="match status" value="1"/>
</dbReference>
<gene>
    <name evidence="7" type="ORF">LCGC14_0103890</name>
</gene>
<dbReference type="CDD" id="cd00432">
    <property type="entry name" value="Ribosomal_L18_L5e"/>
    <property type="match status" value="1"/>
</dbReference>
<evidence type="ECO:0000256" key="4">
    <source>
        <dbReference type="ARBA" id="ARBA00022980"/>
    </source>
</evidence>
<dbReference type="GO" id="GO:0005737">
    <property type="term" value="C:cytoplasm"/>
    <property type="evidence" value="ECO:0007669"/>
    <property type="project" value="UniProtKB-ARBA"/>
</dbReference>